<sequence>MHQVMKEKRQAGTGGHGRAATGAAGAPTPSRRSASARTWWGRATRLAGAACAPRSASSRPCTIAWTAIPDYCRRRCNPEPLLDQ</sequence>
<dbReference type="AlphaFoldDB" id="A0A4S8JV79"/>
<evidence type="ECO:0000313" key="3">
    <source>
        <dbReference type="Proteomes" id="UP000317650"/>
    </source>
</evidence>
<proteinExistence type="predicted"/>
<name>A0A4S8JV79_MUSBA</name>
<dbReference type="Proteomes" id="UP000317650">
    <property type="component" value="Chromosome 5"/>
</dbReference>
<keyword evidence="3" id="KW-1185">Reference proteome</keyword>
<evidence type="ECO:0000313" key="2">
    <source>
        <dbReference type="EMBL" id="THU66110.1"/>
    </source>
</evidence>
<dbReference type="EMBL" id="PYDT01000003">
    <property type="protein sequence ID" value="THU66110.1"/>
    <property type="molecule type" value="Genomic_DNA"/>
</dbReference>
<evidence type="ECO:0000256" key="1">
    <source>
        <dbReference type="SAM" id="MobiDB-lite"/>
    </source>
</evidence>
<gene>
    <name evidence="2" type="ORF">C4D60_Mb05t10720</name>
</gene>
<protein>
    <submittedName>
        <fullName evidence="2">Uncharacterized protein</fullName>
    </submittedName>
</protein>
<reference evidence="2 3" key="1">
    <citation type="journal article" date="2019" name="Nat. Plants">
        <title>Genome sequencing of Musa balbisiana reveals subgenome evolution and function divergence in polyploid bananas.</title>
        <authorList>
            <person name="Yao X."/>
        </authorList>
    </citation>
    <scope>NUCLEOTIDE SEQUENCE [LARGE SCALE GENOMIC DNA]</scope>
    <source>
        <strain evidence="3">cv. DH-PKW</strain>
        <tissue evidence="2">Leaves</tissue>
    </source>
</reference>
<accession>A0A4S8JV79</accession>
<comment type="caution">
    <text evidence="2">The sequence shown here is derived from an EMBL/GenBank/DDBJ whole genome shotgun (WGS) entry which is preliminary data.</text>
</comment>
<feature type="region of interest" description="Disordered" evidence="1">
    <location>
        <begin position="1"/>
        <end position="37"/>
    </location>
</feature>
<feature type="compositionally biased region" description="Basic and acidic residues" evidence="1">
    <location>
        <begin position="1"/>
        <end position="10"/>
    </location>
</feature>
<organism evidence="2 3">
    <name type="scientific">Musa balbisiana</name>
    <name type="common">Banana</name>
    <dbReference type="NCBI Taxonomy" id="52838"/>
    <lineage>
        <taxon>Eukaryota</taxon>
        <taxon>Viridiplantae</taxon>
        <taxon>Streptophyta</taxon>
        <taxon>Embryophyta</taxon>
        <taxon>Tracheophyta</taxon>
        <taxon>Spermatophyta</taxon>
        <taxon>Magnoliopsida</taxon>
        <taxon>Liliopsida</taxon>
        <taxon>Zingiberales</taxon>
        <taxon>Musaceae</taxon>
        <taxon>Musa</taxon>
    </lineage>
</organism>